<dbReference type="GO" id="GO:0022857">
    <property type="term" value="F:transmembrane transporter activity"/>
    <property type="evidence" value="ECO:0007669"/>
    <property type="project" value="InterPro"/>
</dbReference>
<reference evidence="9 10" key="1">
    <citation type="submission" date="2019-02" db="EMBL/GenBank/DDBJ databases">
        <title>Deep-cultivation of Planctomycetes and their phenomic and genomic characterization uncovers novel biology.</title>
        <authorList>
            <person name="Wiegand S."/>
            <person name="Jogler M."/>
            <person name="Boedeker C."/>
            <person name="Pinto D."/>
            <person name="Vollmers J."/>
            <person name="Rivas-Marin E."/>
            <person name="Kohn T."/>
            <person name="Peeters S.H."/>
            <person name="Heuer A."/>
            <person name="Rast P."/>
            <person name="Oberbeckmann S."/>
            <person name="Bunk B."/>
            <person name="Jeske O."/>
            <person name="Meyerdierks A."/>
            <person name="Storesund J.E."/>
            <person name="Kallscheuer N."/>
            <person name="Luecker S."/>
            <person name="Lage O.M."/>
            <person name="Pohl T."/>
            <person name="Merkel B.J."/>
            <person name="Hornburger P."/>
            <person name="Mueller R.-W."/>
            <person name="Bruemmer F."/>
            <person name="Labrenz M."/>
            <person name="Spormann A.M."/>
            <person name="Op den Camp H."/>
            <person name="Overmann J."/>
            <person name="Amann R."/>
            <person name="Jetten M.S.M."/>
            <person name="Mascher T."/>
            <person name="Medema M.H."/>
            <person name="Devos D.P."/>
            <person name="Kaster A.-K."/>
            <person name="Ovreas L."/>
            <person name="Rohde M."/>
            <person name="Galperin M.Y."/>
            <person name="Jogler C."/>
        </authorList>
    </citation>
    <scope>NUCLEOTIDE SEQUENCE [LARGE SCALE GENOMIC DNA]</scope>
    <source>
        <strain evidence="9 10">Spa11</strain>
    </source>
</reference>
<keyword evidence="7" id="KW-0653">Protein transport</keyword>
<accession>A0A518KBV2</accession>
<evidence type="ECO:0000256" key="3">
    <source>
        <dbReference type="ARBA" id="ARBA00022475"/>
    </source>
</evidence>
<evidence type="ECO:0000256" key="4">
    <source>
        <dbReference type="ARBA" id="ARBA00022692"/>
    </source>
</evidence>
<dbReference type="Proteomes" id="UP000316426">
    <property type="component" value="Chromosome"/>
</dbReference>
<evidence type="ECO:0000256" key="7">
    <source>
        <dbReference type="RuleBase" id="RU003879"/>
    </source>
</evidence>
<evidence type="ECO:0000256" key="6">
    <source>
        <dbReference type="ARBA" id="ARBA00023136"/>
    </source>
</evidence>
<keyword evidence="5 8" id="KW-1133">Transmembrane helix</keyword>
<dbReference type="GO" id="GO:0015031">
    <property type="term" value="P:protein transport"/>
    <property type="evidence" value="ECO:0007669"/>
    <property type="project" value="UniProtKB-KW"/>
</dbReference>
<dbReference type="PANTHER" id="PTHR30558:SF3">
    <property type="entry name" value="BIOPOLYMER TRANSPORT PROTEIN EXBD-RELATED"/>
    <property type="match status" value="1"/>
</dbReference>
<dbReference type="KEGG" id="bmei:Spa11_34840"/>
<dbReference type="GO" id="GO:0005886">
    <property type="term" value="C:plasma membrane"/>
    <property type="evidence" value="ECO:0007669"/>
    <property type="project" value="UniProtKB-SubCell"/>
</dbReference>
<evidence type="ECO:0000256" key="1">
    <source>
        <dbReference type="ARBA" id="ARBA00004162"/>
    </source>
</evidence>
<dbReference type="RefSeq" id="WP_145114414.1">
    <property type="nucleotide sequence ID" value="NZ_CP036349.1"/>
</dbReference>
<name>A0A518KBV2_9BACT</name>
<organism evidence="9 10">
    <name type="scientific">Botrimarina mediterranea</name>
    <dbReference type="NCBI Taxonomy" id="2528022"/>
    <lineage>
        <taxon>Bacteria</taxon>
        <taxon>Pseudomonadati</taxon>
        <taxon>Planctomycetota</taxon>
        <taxon>Planctomycetia</taxon>
        <taxon>Pirellulales</taxon>
        <taxon>Lacipirellulaceae</taxon>
        <taxon>Botrimarina</taxon>
    </lineage>
</organism>
<keyword evidence="10" id="KW-1185">Reference proteome</keyword>
<dbReference type="EMBL" id="CP036349">
    <property type="protein sequence ID" value="QDV75270.1"/>
    <property type="molecule type" value="Genomic_DNA"/>
</dbReference>
<evidence type="ECO:0000256" key="5">
    <source>
        <dbReference type="ARBA" id="ARBA00022989"/>
    </source>
</evidence>
<comment type="similarity">
    <text evidence="2 7">Belongs to the ExbD/TolR family.</text>
</comment>
<evidence type="ECO:0000313" key="9">
    <source>
        <dbReference type="EMBL" id="QDV75270.1"/>
    </source>
</evidence>
<dbReference type="PANTHER" id="PTHR30558">
    <property type="entry name" value="EXBD MEMBRANE COMPONENT OF PMF-DRIVEN MACROMOLECULE IMPORT SYSTEM"/>
    <property type="match status" value="1"/>
</dbReference>
<evidence type="ECO:0000256" key="8">
    <source>
        <dbReference type="SAM" id="Phobius"/>
    </source>
</evidence>
<keyword evidence="6 8" id="KW-0472">Membrane</keyword>
<protein>
    <submittedName>
        <fullName evidence="9">Biopolymer transport protein ExbD/TolR</fullName>
    </submittedName>
</protein>
<dbReference type="InterPro" id="IPR003400">
    <property type="entry name" value="ExbD"/>
</dbReference>
<proteinExistence type="inferred from homology"/>
<keyword evidence="3" id="KW-1003">Cell membrane</keyword>
<comment type="subcellular location">
    <subcellularLocation>
        <location evidence="1">Cell membrane</location>
        <topology evidence="1">Single-pass membrane protein</topology>
    </subcellularLocation>
    <subcellularLocation>
        <location evidence="7">Cell membrane</location>
        <topology evidence="7">Single-pass type II membrane protein</topology>
    </subcellularLocation>
</comment>
<keyword evidence="7" id="KW-0813">Transport</keyword>
<gene>
    <name evidence="9" type="ORF">Spa11_34840</name>
</gene>
<dbReference type="Pfam" id="PF02472">
    <property type="entry name" value="ExbD"/>
    <property type="match status" value="1"/>
</dbReference>
<keyword evidence="4 7" id="KW-0812">Transmembrane</keyword>
<dbReference type="AlphaFoldDB" id="A0A518KBV2"/>
<sequence length="163" mass="18253">MKIRHSEMHSGKVEVPMTPMIDIVFQLLVFFIMSFKIVQPEGDFNIRMPLPASNAPAAPSELPVFNLRMAAAANGDLEQLSMDSRVFEGEDRFAKLHGYIRGMINDAGGPGTAEDQEVEINADFDLKYDYVMRAITALSGYIENGQRHQLIEKIRLTPPKESP</sequence>
<evidence type="ECO:0000256" key="2">
    <source>
        <dbReference type="ARBA" id="ARBA00005811"/>
    </source>
</evidence>
<evidence type="ECO:0000313" key="10">
    <source>
        <dbReference type="Proteomes" id="UP000316426"/>
    </source>
</evidence>
<feature type="transmembrane region" description="Helical" evidence="8">
    <location>
        <begin position="20"/>
        <end position="38"/>
    </location>
</feature>